<dbReference type="PROSITE" id="PS50893">
    <property type="entry name" value="ABC_TRANSPORTER_2"/>
    <property type="match status" value="1"/>
</dbReference>
<evidence type="ECO:0000313" key="9">
    <source>
        <dbReference type="Proteomes" id="UP001318300"/>
    </source>
</evidence>
<evidence type="ECO:0000256" key="6">
    <source>
        <dbReference type="ARBA" id="ARBA00023251"/>
    </source>
</evidence>
<keyword evidence="6" id="KW-0046">Antibiotic resistance</keyword>
<dbReference type="InterPro" id="IPR050763">
    <property type="entry name" value="ABC_transporter_ATP-binding"/>
</dbReference>
<reference evidence="8 9" key="1">
    <citation type="submission" date="2020-03" db="EMBL/GenBank/DDBJ databases">
        <title>Above-ground endophytic microbial communities from plants in different locations in the United States.</title>
        <authorList>
            <person name="Frank C."/>
        </authorList>
    </citation>
    <scope>NUCLEOTIDE SEQUENCE [LARGE SCALE GENOMIC DNA]</scope>
    <source>
        <strain evidence="8 9">WW7</strain>
    </source>
</reference>
<dbReference type="EMBL" id="JAAOYO010000004">
    <property type="protein sequence ID" value="NII41854.1"/>
    <property type="molecule type" value="Genomic_DNA"/>
</dbReference>
<dbReference type="GO" id="GO:0005524">
    <property type="term" value="F:ATP binding"/>
    <property type="evidence" value="ECO:0007669"/>
    <property type="project" value="UniProtKB-KW"/>
</dbReference>
<dbReference type="Gene3D" id="3.40.50.300">
    <property type="entry name" value="P-loop containing nucleotide triphosphate hydrolases"/>
    <property type="match status" value="1"/>
</dbReference>
<evidence type="ECO:0000256" key="3">
    <source>
        <dbReference type="ARBA" id="ARBA00022448"/>
    </source>
</evidence>
<keyword evidence="4" id="KW-0547">Nucleotide-binding</keyword>
<dbReference type="PANTHER" id="PTHR42711">
    <property type="entry name" value="ABC TRANSPORTER ATP-BINDING PROTEIN"/>
    <property type="match status" value="1"/>
</dbReference>
<evidence type="ECO:0000259" key="7">
    <source>
        <dbReference type="PROSITE" id="PS50893"/>
    </source>
</evidence>
<keyword evidence="9" id="KW-1185">Reference proteome</keyword>
<dbReference type="RefSeq" id="WP_166780896.1">
    <property type="nucleotide sequence ID" value="NZ_JAAOYO010000004.1"/>
</dbReference>
<evidence type="ECO:0000256" key="4">
    <source>
        <dbReference type="ARBA" id="ARBA00022741"/>
    </source>
</evidence>
<comment type="subcellular location">
    <subcellularLocation>
        <location evidence="1">Cell membrane</location>
        <topology evidence="1">Peripheral membrane protein</topology>
    </subcellularLocation>
</comment>
<protein>
    <submittedName>
        <fullName evidence="8">ABC-2 type transport system ATP-binding protein</fullName>
    </submittedName>
</protein>
<proteinExistence type="inferred from homology"/>
<sequence>MSTKALELVGVERWFGHGSDAVHALRSVDLEVPAGSVLGVLGPNGAGKTTTVKMASTLLEPSRGSVLVDGIDAVRHPRAARARLGLVLGGDRGFYLRASGLENLRFFATLAGLSHRHAESRIAELLDRVGLAGRERQRVETYSRGMRQRLHLARAVLAAPALLLLDEPSIGLDPEGTRDLRELVRELRASGCGILLTTHQLQEADELADALVVIDHGRVVSRGSASDIAAAGGVDTVVTFATRELLPATRARIEAHPHVVDLDVRPRGNGHEIDLVGCGLDTDLLRAFGSELRIDWVTRRPVTLEEAYLAFVARRGTP</sequence>
<evidence type="ECO:0000256" key="1">
    <source>
        <dbReference type="ARBA" id="ARBA00004202"/>
    </source>
</evidence>
<comment type="caution">
    <text evidence="8">The sequence shown here is derived from an EMBL/GenBank/DDBJ whole genome shotgun (WGS) entry which is preliminary data.</text>
</comment>
<accession>A0ABX0TDB2</accession>
<dbReference type="PANTHER" id="PTHR42711:SF5">
    <property type="entry name" value="ABC TRANSPORTER ATP-BINDING PROTEIN NATA"/>
    <property type="match status" value="1"/>
</dbReference>
<gene>
    <name evidence="8" type="ORF">E9228_002512</name>
</gene>
<dbReference type="InterPro" id="IPR003593">
    <property type="entry name" value="AAA+_ATPase"/>
</dbReference>
<dbReference type="Proteomes" id="UP001318300">
    <property type="component" value="Unassembled WGS sequence"/>
</dbReference>
<evidence type="ECO:0000313" key="8">
    <source>
        <dbReference type="EMBL" id="NII41854.1"/>
    </source>
</evidence>
<keyword evidence="5 8" id="KW-0067">ATP-binding</keyword>
<name>A0ABX0TDB2_9MICO</name>
<evidence type="ECO:0000256" key="5">
    <source>
        <dbReference type="ARBA" id="ARBA00022840"/>
    </source>
</evidence>
<dbReference type="SMART" id="SM00382">
    <property type="entry name" value="AAA"/>
    <property type="match status" value="1"/>
</dbReference>
<dbReference type="SUPFAM" id="SSF52540">
    <property type="entry name" value="P-loop containing nucleoside triphosphate hydrolases"/>
    <property type="match status" value="1"/>
</dbReference>
<dbReference type="Pfam" id="PF00005">
    <property type="entry name" value="ABC_tran"/>
    <property type="match status" value="1"/>
</dbReference>
<dbReference type="InterPro" id="IPR003439">
    <property type="entry name" value="ABC_transporter-like_ATP-bd"/>
</dbReference>
<comment type="similarity">
    <text evidence="2">Belongs to the ABC transporter superfamily.</text>
</comment>
<organism evidence="8 9">
    <name type="scientific">Curtobacterium salicis</name>
    <dbReference type="NCBI Taxonomy" id="1779862"/>
    <lineage>
        <taxon>Bacteria</taxon>
        <taxon>Bacillati</taxon>
        <taxon>Actinomycetota</taxon>
        <taxon>Actinomycetes</taxon>
        <taxon>Micrococcales</taxon>
        <taxon>Microbacteriaceae</taxon>
        <taxon>Curtobacterium</taxon>
    </lineage>
</organism>
<evidence type="ECO:0000256" key="2">
    <source>
        <dbReference type="ARBA" id="ARBA00005417"/>
    </source>
</evidence>
<dbReference type="InterPro" id="IPR027417">
    <property type="entry name" value="P-loop_NTPase"/>
</dbReference>
<feature type="domain" description="ABC transporter" evidence="7">
    <location>
        <begin position="6"/>
        <end position="241"/>
    </location>
</feature>
<keyword evidence="3" id="KW-0813">Transport</keyword>